<feature type="domain" description="HTH cro/C1-type" evidence="2">
    <location>
        <begin position="74"/>
        <end position="127"/>
    </location>
</feature>
<dbReference type="Pfam" id="PF15731">
    <property type="entry name" value="MqsA_antitoxin"/>
    <property type="match status" value="1"/>
</dbReference>
<dbReference type="AlphaFoldDB" id="A0A971RZB9"/>
<dbReference type="GO" id="GO:0003677">
    <property type="term" value="F:DNA binding"/>
    <property type="evidence" value="ECO:0007669"/>
    <property type="project" value="InterPro"/>
</dbReference>
<sequence>MNNPVCPKTGAPMYRDTRPMTLTYKGESITFDMPGWYCDSSDESIHTGQDMKVSDRMLNRLKARVEGLLEPDEVRRIRKKLNISQAEAGQMIGGGPRAFQKYESGDLLPSRAISSALTLLDHDPKGLTVLKTRQGRTPSSSPQCVTTARKWKK</sequence>
<gene>
    <name evidence="3" type="ORF">GXY80_01490</name>
</gene>
<feature type="compositionally biased region" description="Polar residues" evidence="1">
    <location>
        <begin position="135"/>
        <end position="146"/>
    </location>
</feature>
<dbReference type="EMBL" id="JAAYEE010000027">
    <property type="protein sequence ID" value="NLW34143.1"/>
    <property type="molecule type" value="Genomic_DNA"/>
</dbReference>
<dbReference type="NCBIfam" id="TIGR03830">
    <property type="entry name" value="CxxCG_CxxCG_HTH"/>
    <property type="match status" value="1"/>
</dbReference>
<reference evidence="3" key="2">
    <citation type="submission" date="2020-01" db="EMBL/GenBank/DDBJ databases">
        <authorList>
            <person name="Campanaro S."/>
        </authorList>
    </citation>
    <scope>NUCLEOTIDE SEQUENCE</scope>
    <source>
        <strain evidence="3">AS06rmzACSIP_7</strain>
    </source>
</reference>
<dbReference type="InterPro" id="IPR022453">
    <property type="entry name" value="Znf_MqsA-type"/>
</dbReference>
<dbReference type="Gene3D" id="3.10.20.860">
    <property type="match status" value="1"/>
</dbReference>
<name>A0A971RZB9_9BACT</name>
<dbReference type="Proteomes" id="UP000777265">
    <property type="component" value="Unassembled WGS sequence"/>
</dbReference>
<evidence type="ECO:0000313" key="4">
    <source>
        <dbReference type="Proteomes" id="UP000777265"/>
    </source>
</evidence>
<dbReference type="InterPro" id="IPR022452">
    <property type="entry name" value="MqsA"/>
</dbReference>
<protein>
    <submittedName>
        <fullName evidence="3">Type II toxin-antitoxin system MqsA family antitoxin</fullName>
    </submittedName>
</protein>
<evidence type="ECO:0000313" key="3">
    <source>
        <dbReference type="EMBL" id="NLW34143.1"/>
    </source>
</evidence>
<comment type="caution">
    <text evidence="3">The sequence shown here is derived from an EMBL/GenBank/DDBJ whole genome shotgun (WGS) entry which is preliminary data.</text>
</comment>
<dbReference type="Gene3D" id="1.10.260.40">
    <property type="entry name" value="lambda repressor-like DNA-binding domains"/>
    <property type="match status" value="1"/>
</dbReference>
<dbReference type="SUPFAM" id="SSF47413">
    <property type="entry name" value="lambda repressor-like DNA-binding domains"/>
    <property type="match status" value="1"/>
</dbReference>
<dbReference type="NCBIfam" id="TIGR03831">
    <property type="entry name" value="YgiT_finger"/>
    <property type="match status" value="1"/>
</dbReference>
<reference evidence="3" key="1">
    <citation type="journal article" date="2020" name="Biotechnol. Biofuels">
        <title>New insights from the biogas microbiome by comprehensive genome-resolved metagenomics of nearly 1600 species originating from multiple anaerobic digesters.</title>
        <authorList>
            <person name="Campanaro S."/>
            <person name="Treu L."/>
            <person name="Rodriguez-R L.M."/>
            <person name="Kovalovszki A."/>
            <person name="Ziels R.M."/>
            <person name="Maus I."/>
            <person name="Zhu X."/>
            <person name="Kougias P.G."/>
            <person name="Basile A."/>
            <person name="Luo G."/>
            <person name="Schluter A."/>
            <person name="Konstantinidis K.T."/>
            <person name="Angelidaki I."/>
        </authorList>
    </citation>
    <scope>NUCLEOTIDE SEQUENCE</scope>
    <source>
        <strain evidence="3">AS06rmzACSIP_7</strain>
    </source>
</reference>
<dbReference type="InterPro" id="IPR032758">
    <property type="entry name" value="MqsA/HigA-2"/>
</dbReference>
<evidence type="ECO:0000259" key="2">
    <source>
        <dbReference type="PROSITE" id="PS50943"/>
    </source>
</evidence>
<organism evidence="3 4">
    <name type="scientific">Syntrophorhabdus aromaticivorans</name>
    <dbReference type="NCBI Taxonomy" id="328301"/>
    <lineage>
        <taxon>Bacteria</taxon>
        <taxon>Pseudomonadati</taxon>
        <taxon>Thermodesulfobacteriota</taxon>
        <taxon>Syntrophorhabdia</taxon>
        <taxon>Syntrophorhabdales</taxon>
        <taxon>Syntrophorhabdaceae</taxon>
        <taxon>Syntrophorhabdus</taxon>
    </lineage>
</organism>
<dbReference type="CDD" id="cd00093">
    <property type="entry name" value="HTH_XRE"/>
    <property type="match status" value="1"/>
</dbReference>
<dbReference type="InterPro" id="IPR001387">
    <property type="entry name" value="Cro/C1-type_HTH"/>
</dbReference>
<evidence type="ECO:0000256" key="1">
    <source>
        <dbReference type="SAM" id="MobiDB-lite"/>
    </source>
</evidence>
<feature type="region of interest" description="Disordered" evidence="1">
    <location>
        <begin position="132"/>
        <end position="153"/>
    </location>
</feature>
<accession>A0A971RZB9</accession>
<dbReference type="PROSITE" id="PS50943">
    <property type="entry name" value="HTH_CROC1"/>
    <property type="match status" value="1"/>
</dbReference>
<dbReference type="InterPro" id="IPR010982">
    <property type="entry name" value="Lambda_DNA-bd_dom_sf"/>
</dbReference>
<proteinExistence type="predicted"/>